<gene>
    <name evidence="8" type="ORF">LCGC14_0418280</name>
</gene>
<dbReference type="GO" id="GO:0008235">
    <property type="term" value="F:metalloexopeptidase activity"/>
    <property type="evidence" value="ECO:0007669"/>
    <property type="project" value="InterPro"/>
</dbReference>
<dbReference type="PANTHER" id="PTHR12147">
    <property type="entry name" value="METALLOPEPTIDASE M28 FAMILY MEMBER"/>
    <property type="match status" value="1"/>
</dbReference>
<dbReference type="GO" id="GO:0004177">
    <property type="term" value="F:aminopeptidase activity"/>
    <property type="evidence" value="ECO:0007669"/>
    <property type="project" value="UniProtKB-KW"/>
</dbReference>
<dbReference type="Pfam" id="PF04389">
    <property type="entry name" value="Peptidase_M28"/>
    <property type="match status" value="1"/>
</dbReference>
<evidence type="ECO:0000256" key="5">
    <source>
        <dbReference type="ARBA" id="ARBA00022801"/>
    </source>
</evidence>
<dbReference type="SUPFAM" id="SSF53187">
    <property type="entry name" value="Zn-dependent exopeptidases"/>
    <property type="match status" value="1"/>
</dbReference>
<dbReference type="PROSITE" id="PS51257">
    <property type="entry name" value="PROKAR_LIPOPROTEIN"/>
    <property type="match status" value="1"/>
</dbReference>
<sequence>MNKKCFLSVISLVLLVLFFFGCAKEDQKMKPALESITAEELSKDVEILSSDEFEGRAPASEGEEKTINFLKEEFQKLGLKPGNGDSFFQELPMVEITAGPVTKLEIKSGKKSMFFAYGDEFVGVTLRVVEKVSLVDSEMVFAGYGIVAPEYNWNDYEGLDVRGKTVVMLVNDPGFATEDPEFFKGRAMTYYGRWTYKFEEAARQGAEGALIIHETEPAAYPWGVVKNGWTGPQFNLTSEDKNLSRCAVEGWVTIKTARKLFESASLNYDEIKTASAKHGFKAIPLGLKASVTLKNKLRQSKSNNVIALLPGSDRADECIIYMAHWDHFGIDPALEGDQIYNGALDNATGTAALIELAEAFTKLESPPSRSIIFLAVTAEEQGLLGSKYYATHPVYPPAKTVAAINMDSLNIYGKMKDITIIGYGNSELDDYVEAAAAEQGRRVRPNATPEKGSFYRSDHFPFAKQGIPALYTSSGNDQVEHGEDWTLAKKEKYTAENYHKPSDEFDPNWDLSGAIEDLRLLFRVGYKLSMESTFPNWKEGTEFKAKRDADMEAAKK</sequence>
<dbReference type="CDD" id="cd04821">
    <property type="entry name" value="PA_M28_1_2"/>
    <property type="match status" value="1"/>
</dbReference>
<keyword evidence="3" id="KW-0479">Metal-binding</keyword>
<dbReference type="CDD" id="cd05660">
    <property type="entry name" value="M28_like_PA"/>
    <property type="match status" value="1"/>
</dbReference>
<keyword evidence="6" id="KW-0862">Zinc</keyword>
<evidence type="ECO:0000256" key="2">
    <source>
        <dbReference type="ARBA" id="ARBA00022670"/>
    </source>
</evidence>
<evidence type="ECO:0000256" key="1">
    <source>
        <dbReference type="ARBA" id="ARBA00022438"/>
    </source>
</evidence>
<dbReference type="EMBL" id="LAZR01000378">
    <property type="protein sequence ID" value="KKN71668.1"/>
    <property type="molecule type" value="Genomic_DNA"/>
</dbReference>
<dbReference type="InterPro" id="IPR046450">
    <property type="entry name" value="PA_dom_sf"/>
</dbReference>
<dbReference type="InterPro" id="IPR007484">
    <property type="entry name" value="Peptidase_M28"/>
</dbReference>
<dbReference type="Gene3D" id="3.40.630.10">
    <property type="entry name" value="Zn peptidases"/>
    <property type="match status" value="2"/>
</dbReference>
<dbReference type="PANTHER" id="PTHR12147:SF56">
    <property type="entry name" value="AMINOPEPTIDASE YDR415C-RELATED"/>
    <property type="match status" value="1"/>
</dbReference>
<evidence type="ECO:0000256" key="3">
    <source>
        <dbReference type="ARBA" id="ARBA00022723"/>
    </source>
</evidence>
<accession>A0A0F9W0Q6</accession>
<dbReference type="GO" id="GO:0046872">
    <property type="term" value="F:metal ion binding"/>
    <property type="evidence" value="ECO:0007669"/>
    <property type="project" value="UniProtKB-KW"/>
</dbReference>
<dbReference type="FunFam" id="3.40.630.10:FF:000088">
    <property type="entry name" value="Peptidase M20"/>
    <property type="match status" value="1"/>
</dbReference>
<protein>
    <recommendedName>
        <fullName evidence="7">Peptidase M28 domain-containing protein</fullName>
    </recommendedName>
</protein>
<evidence type="ECO:0000256" key="6">
    <source>
        <dbReference type="ARBA" id="ARBA00022833"/>
    </source>
</evidence>
<comment type="caution">
    <text evidence="8">The sequence shown here is derived from an EMBL/GenBank/DDBJ whole genome shotgun (WGS) entry which is preliminary data.</text>
</comment>
<dbReference type="AlphaFoldDB" id="A0A0F9W0Q6"/>
<keyword evidence="2" id="KW-0645">Protease</keyword>
<keyword evidence="4" id="KW-0732">Signal</keyword>
<dbReference type="InterPro" id="IPR045175">
    <property type="entry name" value="M28_fam"/>
</dbReference>
<evidence type="ECO:0000259" key="7">
    <source>
        <dbReference type="Pfam" id="PF04389"/>
    </source>
</evidence>
<keyword evidence="5" id="KW-0378">Hydrolase</keyword>
<feature type="domain" description="Peptidase M28" evidence="7">
    <location>
        <begin position="304"/>
        <end position="518"/>
    </location>
</feature>
<keyword evidence="1" id="KW-0031">Aminopeptidase</keyword>
<reference evidence="8" key="1">
    <citation type="journal article" date="2015" name="Nature">
        <title>Complex archaea that bridge the gap between prokaryotes and eukaryotes.</title>
        <authorList>
            <person name="Spang A."/>
            <person name="Saw J.H."/>
            <person name="Jorgensen S.L."/>
            <person name="Zaremba-Niedzwiedzka K."/>
            <person name="Martijn J."/>
            <person name="Lind A.E."/>
            <person name="van Eijk R."/>
            <person name="Schleper C."/>
            <person name="Guy L."/>
            <person name="Ettema T.J."/>
        </authorList>
    </citation>
    <scope>NUCLEOTIDE SEQUENCE</scope>
</reference>
<evidence type="ECO:0000313" key="8">
    <source>
        <dbReference type="EMBL" id="KKN71668.1"/>
    </source>
</evidence>
<dbReference type="GO" id="GO:0006508">
    <property type="term" value="P:proteolysis"/>
    <property type="evidence" value="ECO:0007669"/>
    <property type="project" value="UniProtKB-KW"/>
</dbReference>
<evidence type="ECO:0000256" key="4">
    <source>
        <dbReference type="ARBA" id="ARBA00022729"/>
    </source>
</evidence>
<dbReference type="SUPFAM" id="SSF52025">
    <property type="entry name" value="PA domain"/>
    <property type="match status" value="1"/>
</dbReference>
<name>A0A0F9W0Q6_9ZZZZ</name>
<organism evidence="8">
    <name type="scientific">marine sediment metagenome</name>
    <dbReference type="NCBI Taxonomy" id="412755"/>
    <lineage>
        <taxon>unclassified sequences</taxon>
        <taxon>metagenomes</taxon>
        <taxon>ecological metagenomes</taxon>
    </lineage>
</organism>
<proteinExistence type="predicted"/>